<dbReference type="RefSeq" id="XP_015516254.1">
    <property type="nucleotide sequence ID" value="XM_015660768.2"/>
</dbReference>
<dbReference type="PROSITE" id="PS00440">
    <property type="entry name" value="ACYLTRANSF_C_2"/>
    <property type="match status" value="1"/>
</dbReference>
<keyword evidence="12" id="KW-1185">Reference proteome</keyword>
<dbReference type="InterPro" id="IPR042572">
    <property type="entry name" value="Carn_acyl_trans_N"/>
</dbReference>
<dbReference type="GO" id="GO:0004095">
    <property type="term" value="F:carnitine O-palmitoyltransferase activity"/>
    <property type="evidence" value="ECO:0007669"/>
    <property type="project" value="TreeGrafter"/>
</dbReference>
<evidence type="ECO:0000256" key="1">
    <source>
        <dbReference type="ARBA" id="ARBA00005005"/>
    </source>
</evidence>
<dbReference type="Pfam" id="PF00755">
    <property type="entry name" value="Carn_acyltransf"/>
    <property type="match status" value="1"/>
</dbReference>
<keyword evidence="3" id="KW-0813">Transport</keyword>
<dbReference type="Gene3D" id="3.30.559.10">
    <property type="entry name" value="Chloramphenicol acetyltransferase-like domain"/>
    <property type="match status" value="1"/>
</dbReference>
<dbReference type="PANTHER" id="PTHR22589:SF16">
    <property type="entry name" value="CARNITINE O-PALMITOYLTRANSFERASE 2, MITOCHONDRIAL"/>
    <property type="match status" value="1"/>
</dbReference>
<dbReference type="GeneID" id="107221687"/>
<dbReference type="Gene3D" id="1.20.1280.180">
    <property type="match status" value="1"/>
</dbReference>
<accession>A0A6J0BNQ2</accession>
<comment type="pathway">
    <text evidence="1">Lipid metabolism; fatty acid beta-oxidation.</text>
</comment>
<gene>
    <name evidence="13" type="primary">LOC107221687</name>
</gene>
<dbReference type="GO" id="GO:0005739">
    <property type="term" value="C:mitochondrion"/>
    <property type="evidence" value="ECO:0007669"/>
    <property type="project" value="TreeGrafter"/>
</dbReference>
<evidence type="ECO:0000256" key="2">
    <source>
        <dbReference type="ARBA" id="ARBA00005232"/>
    </source>
</evidence>
<dbReference type="KEGG" id="nlo:107221687"/>
<comment type="catalytic activity">
    <reaction evidence="8">
        <text>4,8-dimethylnonanoyl-CoA + (R)-carnitine = O-4,8-dimethylnonanoyl-(R)-carnitine + CoA</text>
        <dbReference type="Rhea" id="RHEA:44860"/>
        <dbReference type="ChEBI" id="CHEBI:16347"/>
        <dbReference type="ChEBI" id="CHEBI:57287"/>
        <dbReference type="ChEBI" id="CHEBI:77061"/>
        <dbReference type="ChEBI" id="CHEBI:84654"/>
    </reaction>
</comment>
<dbReference type="GO" id="GO:0006635">
    <property type="term" value="P:fatty acid beta-oxidation"/>
    <property type="evidence" value="ECO:0007669"/>
    <property type="project" value="UniProtKB-UniPathway"/>
</dbReference>
<proteinExistence type="inferred from homology"/>
<evidence type="ECO:0000256" key="9">
    <source>
        <dbReference type="PIRSR" id="PIRSR600542-1"/>
    </source>
</evidence>
<protein>
    <submittedName>
        <fullName evidence="13">Carnitine O-palmitoyltransferase 2, mitochondrial</fullName>
    </submittedName>
</protein>
<dbReference type="InterPro" id="IPR042231">
    <property type="entry name" value="Cho/carn_acyl_trans_2"/>
</dbReference>
<evidence type="ECO:0000256" key="5">
    <source>
        <dbReference type="ARBA" id="ARBA00022832"/>
    </source>
</evidence>
<dbReference type="CTD" id="1376"/>
<evidence type="ECO:0000313" key="12">
    <source>
        <dbReference type="Proteomes" id="UP000829291"/>
    </source>
</evidence>
<feature type="domain" description="Choline/carnitine acyltransferase" evidence="11">
    <location>
        <begin position="65"/>
        <end position="656"/>
    </location>
</feature>
<dbReference type="SUPFAM" id="SSF52777">
    <property type="entry name" value="CoA-dependent acyltransferases"/>
    <property type="match status" value="2"/>
</dbReference>
<dbReference type="AlphaFoldDB" id="A0A6J0BNQ2"/>
<keyword evidence="4 10" id="KW-0808">Transferase</keyword>
<dbReference type="OrthoDB" id="240216at2759"/>
<name>A0A6J0BNQ2_NEOLC</name>
<dbReference type="Gene3D" id="1.10.275.20">
    <property type="entry name" value="Choline/Carnitine o-acyltransferase"/>
    <property type="match status" value="1"/>
</dbReference>
<evidence type="ECO:0000256" key="3">
    <source>
        <dbReference type="ARBA" id="ARBA00022448"/>
    </source>
</evidence>
<evidence type="ECO:0000256" key="4">
    <source>
        <dbReference type="ARBA" id="ARBA00022679"/>
    </source>
</evidence>
<sequence>MSLLVAKRLKPIYVKINGCTILLPLQRPRSTQTAAQFRSKDDDDYEYIQKSILNTMRFQGGLPRLPIPELKKTCERYLSAQKPILIEEQFKHTESCVQRFLVGDGPKLQTGLKLTNFRKRHTSYITEYWFDMYLRDRKPLPINYNPFMVFTPERDPRYENQLVKSTNLLISSIRFMKSLRDRVLEPHVYHMYPEKTDNEKYRKVMRLVPSSLSFYGSMLLFKAFPLDMSQYDNLFHSTRIPELEKDMIQIDNTTRHVVVMRKGHFYTFNVLDENDHIYPPKEIASSLKFILSDDEDAARNPIGVLTTTERDSWAVTRHHLSEIGNYDLLKTIDSAIMLLVLDEESVATDYKKLLRTFLHGSGLNRWFDKSFSLIVAKDGTAGVNFEHSWGDGVAVLRYFEDVKKDIDEKPRFHPEDVDSISSNATVRKLSVISDDKIDAAIAEAKKQYNEWIQELGVDYYIYGGFGKKECKTFGVSPDAIMQLAFQLAHYKQEREMVATYESCSTAAFKHGRTETIRSCTLETKALCEAITNSSSIISNAELKKMIINCSVTHSRLTREAALGQGFDRHLFALNKAWKKAGIQKPAIFEDPSYETLNHNILSTSTLSSPAVAAGAFGPVVKNGYGIGYMIQDNRLGAVATSYQDQRNTSDYIQNLKSAIKDIHNIFLAK</sequence>
<organism evidence="13">
    <name type="scientific">Neodiprion lecontei</name>
    <name type="common">Redheaded pine sawfly</name>
    <dbReference type="NCBI Taxonomy" id="441921"/>
    <lineage>
        <taxon>Eukaryota</taxon>
        <taxon>Metazoa</taxon>
        <taxon>Ecdysozoa</taxon>
        <taxon>Arthropoda</taxon>
        <taxon>Hexapoda</taxon>
        <taxon>Insecta</taxon>
        <taxon>Pterygota</taxon>
        <taxon>Neoptera</taxon>
        <taxon>Endopterygota</taxon>
        <taxon>Hymenoptera</taxon>
        <taxon>Tenthredinoidea</taxon>
        <taxon>Diprionidae</taxon>
        <taxon>Diprioninae</taxon>
        <taxon>Neodiprion</taxon>
    </lineage>
</organism>
<dbReference type="InterPro" id="IPR039551">
    <property type="entry name" value="Cho/carn_acyl_trans"/>
</dbReference>
<dbReference type="PANTHER" id="PTHR22589">
    <property type="entry name" value="CARNITINE O-ACYLTRANSFERASE"/>
    <property type="match status" value="1"/>
</dbReference>
<dbReference type="InterPro" id="IPR023213">
    <property type="entry name" value="CAT-like_dom_sf"/>
</dbReference>
<dbReference type="FunCoup" id="A0A6J0BNQ2">
    <property type="interactions" value="1256"/>
</dbReference>
<evidence type="ECO:0000256" key="10">
    <source>
        <dbReference type="RuleBase" id="RU003801"/>
    </source>
</evidence>
<evidence type="ECO:0000313" key="13">
    <source>
        <dbReference type="RefSeq" id="XP_015516254.1"/>
    </source>
</evidence>
<comment type="similarity">
    <text evidence="2 10">Belongs to the carnitine/choline acetyltransferase family.</text>
</comment>
<keyword evidence="5" id="KW-0276">Fatty acid metabolism</keyword>
<reference evidence="13" key="1">
    <citation type="submission" date="2025-08" db="UniProtKB">
        <authorList>
            <consortium name="RefSeq"/>
        </authorList>
    </citation>
    <scope>IDENTIFICATION</scope>
    <source>
        <tissue evidence="13">Thorax and Abdomen</tissue>
    </source>
</reference>
<dbReference type="InterPro" id="IPR000542">
    <property type="entry name" value="Carn_acyl_trans"/>
</dbReference>
<dbReference type="Gene3D" id="3.30.559.70">
    <property type="entry name" value="Choline/Carnitine o-acyltransferase, domain 2"/>
    <property type="match status" value="1"/>
</dbReference>
<keyword evidence="7 10" id="KW-0012">Acyltransferase</keyword>
<evidence type="ECO:0000259" key="11">
    <source>
        <dbReference type="Pfam" id="PF00755"/>
    </source>
</evidence>
<keyword evidence="6" id="KW-0443">Lipid metabolism</keyword>
<dbReference type="UniPathway" id="UPA00659"/>
<dbReference type="Proteomes" id="UP000829291">
    <property type="component" value="Chromosome 5"/>
</dbReference>
<dbReference type="InParanoid" id="A0A6J0BNQ2"/>
<feature type="active site" description="Proton acceptor" evidence="9">
    <location>
        <position position="387"/>
    </location>
</feature>
<evidence type="ECO:0000256" key="6">
    <source>
        <dbReference type="ARBA" id="ARBA00023098"/>
    </source>
</evidence>
<evidence type="ECO:0000256" key="7">
    <source>
        <dbReference type="ARBA" id="ARBA00023315"/>
    </source>
</evidence>
<evidence type="ECO:0000256" key="8">
    <source>
        <dbReference type="ARBA" id="ARBA00048999"/>
    </source>
</evidence>
<dbReference type="FunFam" id="1.10.275.20:FF:000001">
    <property type="entry name" value="carnitine O-palmitoyltransferase 2, mitochondrial"/>
    <property type="match status" value="1"/>
</dbReference>